<evidence type="ECO:0000256" key="1">
    <source>
        <dbReference type="SAM" id="MobiDB-lite"/>
    </source>
</evidence>
<reference evidence="2" key="1">
    <citation type="submission" date="2023-07" db="EMBL/GenBank/DDBJ databases">
        <title>Chromosome-level Genome Assembly of Striped Snakehead (Channa striata).</title>
        <authorList>
            <person name="Liu H."/>
        </authorList>
    </citation>
    <scope>NUCLEOTIDE SEQUENCE</scope>
    <source>
        <strain evidence="2">Gz</strain>
        <tissue evidence="2">Muscle</tissue>
    </source>
</reference>
<organism evidence="2 3">
    <name type="scientific">Channa striata</name>
    <name type="common">Snakehead murrel</name>
    <name type="synonym">Ophicephalus striatus</name>
    <dbReference type="NCBI Taxonomy" id="64152"/>
    <lineage>
        <taxon>Eukaryota</taxon>
        <taxon>Metazoa</taxon>
        <taxon>Chordata</taxon>
        <taxon>Craniata</taxon>
        <taxon>Vertebrata</taxon>
        <taxon>Euteleostomi</taxon>
        <taxon>Actinopterygii</taxon>
        <taxon>Neopterygii</taxon>
        <taxon>Teleostei</taxon>
        <taxon>Neoteleostei</taxon>
        <taxon>Acanthomorphata</taxon>
        <taxon>Anabantaria</taxon>
        <taxon>Anabantiformes</taxon>
        <taxon>Channoidei</taxon>
        <taxon>Channidae</taxon>
        <taxon>Channa</taxon>
    </lineage>
</organism>
<evidence type="ECO:0000313" key="2">
    <source>
        <dbReference type="EMBL" id="KAK2814511.1"/>
    </source>
</evidence>
<feature type="region of interest" description="Disordered" evidence="1">
    <location>
        <begin position="125"/>
        <end position="148"/>
    </location>
</feature>
<proteinExistence type="predicted"/>
<accession>A0AA88IDN0</accession>
<sequence>MDEEALDAWAIRGERARLAEPGAIQLRGEHEPRRHHHPRAPRTEVSPEGPDPVHQSPRIRHEDHRVHPYGPFFVKIQNQIIKWNRAIVVEPLSSGVAMVGQLNRESDLAEDVLTRALVDTFASNPYPESRREEEVSEARGRGGRGSVPAATTYYARAPGPLHELVWSRRPRPRSAGNRTTGRIRGRRDWVGVRHGSGVPLNRGLSRCCAARGRRRTRRKGGSPPRRATPEDAPPLSASSHTPRASIAPRRCRASSPAPQVRQLRRELRTHSWAARNTVRAPSNPRTRSEEPERRPGLVIAHGVAAR</sequence>
<feature type="compositionally biased region" description="Basic and acidic residues" evidence="1">
    <location>
        <begin position="286"/>
        <end position="295"/>
    </location>
</feature>
<comment type="caution">
    <text evidence="2">The sequence shown here is derived from an EMBL/GenBank/DDBJ whole genome shotgun (WGS) entry which is preliminary data.</text>
</comment>
<dbReference type="EMBL" id="JAUPFM010000039">
    <property type="protein sequence ID" value="KAK2814511.1"/>
    <property type="molecule type" value="Genomic_DNA"/>
</dbReference>
<dbReference type="AlphaFoldDB" id="A0AA88IDN0"/>
<evidence type="ECO:0000313" key="3">
    <source>
        <dbReference type="Proteomes" id="UP001187415"/>
    </source>
</evidence>
<dbReference type="Proteomes" id="UP001187415">
    <property type="component" value="Unassembled WGS sequence"/>
</dbReference>
<feature type="compositionally biased region" description="Basic residues" evidence="1">
    <location>
        <begin position="211"/>
        <end position="220"/>
    </location>
</feature>
<feature type="region of interest" description="Disordered" evidence="1">
    <location>
        <begin position="165"/>
        <end position="296"/>
    </location>
</feature>
<gene>
    <name evidence="2" type="ORF">Q5P01_000310</name>
</gene>
<protein>
    <submittedName>
        <fullName evidence="2">Uncharacterized protein</fullName>
    </submittedName>
</protein>
<feature type="compositionally biased region" description="Basic and acidic residues" evidence="1">
    <location>
        <begin position="128"/>
        <end position="140"/>
    </location>
</feature>
<name>A0AA88IDN0_CHASR</name>
<keyword evidence="3" id="KW-1185">Reference proteome</keyword>
<feature type="region of interest" description="Disordered" evidence="1">
    <location>
        <begin position="20"/>
        <end position="63"/>
    </location>
</feature>